<accession>A0A0D3D4M9</accession>
<evidence type="ECO:0000256" key="1">
    <source>
        <dbReference type="ARBA" id="ARBA00004123"/>
    </source>
</evidence>
<dbReference type="InterPro" id="IPR044567">
    <property type="entry name" value="CLSY/DRD1"/>
</dbReference>
<dbReference type="Gramene" id="Bo7g030670.1">
    <property type="protein sequence ID" value="Bo7g030670.1"/>
    <property type="gene ID" value="Bo7g030670"/>
</dbReference>
<dbReference type="EnsemblPlants" id="Bo7g030670.1">
    <property type="protein sequence ID" value="Bo7g030670.1"/>
    <property type="gene ID" value="Bo7g030670"/>
</dbReference>
<evidence type="ECO:0000256" key="6">
    <source>
        <dbReference type="SAM" id="MobiDB-lite"/>
    </source>
</evidence>
<dbReference type="GO" id="GO:0005634">
    <property type="term" value="C:nucleus"/>
    <property type="evidence" value="ECO:0007669"/>
    <property type="project" value="UniProtKB-SubCell"/>
</dbReference>
<keyword evidence="2" id="KW-0547">Nucleotide-binding</keyword>
<feature type="region of interest" description="Disordered" evidence="6">
    <location>
        <begin position="1"/>
        <end position="25"/>
    </location>
</feature>
<dbReference type="GO" id="GO:0080188">
    <property type="term" value="P:gene silencing by siRNA-directed DNA methylation"/>
    <property type="evidence" value="ECO:0007669"/>
    <property type="project" value="InterPro"/>
</dbReference>
<dbReference type="Proteomes" id="UP000032141">
    <property type="component" value="Chromosome C7"/>
</dbReference>
<keyword evidence="3" id="KW-0347">Helicase</keyword>
<sequence>MALALSLEGVHSSTHSRNGDVSCSNGKHDFVLDEEVGLKCRYCSYVSVEIRDVSPTMDKYRANISDKKTCSDKKGRTLFDSLDFEASDHSRDMESLKNTQGTFWEYIPGIKNTLYPHQQEGF</sequence>
<evidence type="ECO:0000256" key="2">
    <source>
        <dbReference type="ARBA" id="ARBA00022741"/>
    </source>
</evidence>
<evidence type="ECO:0000313" key="7">
    <source>
        <dbReference type="EnsemblPlants" id="Bo7g030670.1"/>
    </source>
</evidence>
<protein>
    <submittedName>
        <fullName evidence="7">Uncharacterized protein</fullName>
    </submittedName>
</protein>
<proteinExistence type="predicted"/>
<dbReference type="STRING" id="109376.A0A0D3D4M9"/>
<reference evidence="7" key="2">
    <citation type="submission" date="2015-03" db="UniProtKB">
        <authorList>
            <consortium name="EnsemblPlants"/>
        </authorList>
    </citation>
    <scope>IDENTIFICATION</scope>
</reference>
<keyword evidence="3" id="KW-0378">Hydrolase</keyword>
<dbReference type="AlphaFoldDB" id="A0A0D3D4M9"/>
<keyword evidence="4" id="KW-0067">ATP-binding</keyword>
<dbReference type="PANTHER" id="PTHR45821">
    <property type="entry name" value="SNF2 DOMAIN-CONTAINING PROTEIN CLASSY 2-RELATED"/>
    <property type="match status" value="1"/>
</dbReference>
<evidence type="ECO:0000256" key="3">
    <source>
        <dbReference type="ARBA" id="ARBA00022806"/>
    </source>
</evidence>
<dbReference type="PANTHER" id="PTHR45821:SF5">
    <property type="entry name" value="SNF2 DOMAIN-CONTAINING PROTEIN CLASSY 4"/>
    <property type="match status" value="1"/>
</dbReference>
<evidence type="ECO:0000256" key="4">
    <source>
        <dbReference type="ARBA" id="ARBA00022840"/>
    </source>
</evidence>
<organism evidence="7 8">
    <name type="scientific">Brassica oleracea var. oleracea</name>
    <dbReference type="NCBI Taxonomy" id="109376"/>
    <lineage>
        <taxon>Eukaryota</taxon>
        <taxon>Viridiplantae</taxon>
        <taxon>Streptophyta</taxon>
        <taxon>Embryophyta</taxon>
        <taxon>Tracheophyta</taxon>
        <taxon>Spermatophyta</taxon>
        <taxon>Magnoliopsida</taxon>
        <taxon>eudicotyledons</taxon>
        <taxon>Gunneridae</taxon>
        <taxon>Pentapetalae</taxon>
        <taxon>rosids</taxon>
        <taxon>malvids</taxon>
        <taxon>Brassicales</taxon>
        <taxon>Brassicaceae</taxon>
        <taxon>Brassiceae</taxon>
        <taxon>Brassica</taxon>
    </lineage>
</organism>
<dbReference type="HOGENOM" id="CLU_2029945_0_0_1"/>
<name>A0A0D3D4M9_BRAOL</name>
<keyword evidence="8" id="KW-1185">Reference proteome</keyword>
<evidence type="ECO:0000256" key="5">
    <source>
        <dbReference type="ARBA" id="ARBA00023242"/>
    </source>
</evidence>
<keyword evidence="5" id="KW-0539">Nucleus</keyword>
<dbReference type="GO" id="GO:0004386">
    <property type="term" value="F:helicase activity"/>
    <property type="evidence" value="ECO:0007669"/>
    <property type="project" value="UniProtKB-KW"/>
</dbReference>
<feature type="compositionally biased region" description="Polar residues" evidence="6">
    <location>
        <begin position="11"/>
        <end position="25"/>
    </location>
</feature>
<reference evidence="7 8" key="1">
    <citation type="journal article" date="2014" name="Genome Biol.">
        <title>Transcriptome and methylome profiling reveals relics of genome dominance in the mesopolyploid Brassica oleracea.</title>
        <authorList>
            <person name="Parkin I.A."/>
            <person name="Koh C."/>
            <person name="Tang H."/>
            <person name="Robinson S.J."/>
            <person name="Kagale S."/>
            <person name="Clarke W.E."/>
            <person name="Town C.D."/>
            <person name="Nixon J."/>
            <person name="Krishnakumar V."/>
            <person name="Bidwell S.L."/>
            <person name="Denoeud F."/>
            <person name="Belcram H."/>
            <person name="Links M.G."/>
            <person name="Just J."/>
            <person name="Clarke C."/>
            <person name="Bender T."/>
            <person name="Huebert T."/>
            <person name="Mason A.S."/>
            <person name="Pires J.C."/>
            <person name="Barker G."/>
            <person name="Moore J."/>
            <person name="Walley P.G."/>
            <person name="Manoli S."/>
            <person name="Batley J."/>
            <person name="Edwards D."/>
            <person name="Nelson M.N."/>
            <person name="Wang X."/>
            <person name="Paterson A.H."/>
            <person name="King G."/>
            <person name="Bancroft I."/>
            <person name="Chalhoub B."/>
            <person name="Sharpe A.G."/>
        </authorList>
    </citation>
    <scope>NUCLEOTIDE SEQUENCE</scope>
    <source>
        <strain evidence="7 8">cv. TO1000</strain>
    </source>
</reference>
<dbReference type="GO" id="GO:0005524">
    <property type="term" value="F:ATP binding"/>
    <property type="evidence" value="ECO:0007669"/>
    <property type="project" value="UniProtKB-KW"/>
</dbReference>
<evidence type="ECO:0000313" key="8">
    <source>
        <dbReference type="Proteomes" id="UP000032141"/>
    </source>
</evidence>
<comment type="subcellular location">
    <subcellularLocation>
        <location evidence="1">Nucleus</location>
    </subcellularLocation>
</comment>
<dbReference type="eggNOG" id="KOG0390">
    <property type="taxonomic scope" value="Eukaryota"/>
</dbReference>